<reference evidence="5 6" key="1">
    <citation type="journal article" date="2010" name="J. Bacteriol.">
        <title>Genome sequences of Oceanicola granulosus HTCC2516(T) and Oceanicola batsensis HTCC2597(TDelta).</title>
        <authorList>
            <person name="Thrash J.C."/>
            <person name="Cho J.C."/>
            <person name="Vergin K.L."/>
            <person name="Giovannoni S.J."/>
        </authorList>
    </citation>
    <scope>NUCLEOTIDE SEQUENCE [LARGE SCALE GENOMIC DNA]</scope>
    <source>
        <strain evidence="6">ATCC BAA-861 / DSM 15982 / KCTC 12143 / HTCC2516</strain>
    </source>
</reference>
<evidence type="ECO:0000256" key="1">
    <source>
        <dbReference type="ARBA" id="ARBA00022603"/>
    </source>
</evidence>
<protein>
    <recommendedName>
        <fullName evidence="4">Methyltransferase domain-containing protein</fullName>
    </recommendedName>
</protein>
<dbReference type="PANTHER" id="PTHR43464">
    <property type="entry name" value="METHYLTRANSFERASE"/>
    <property type="match status" value="1"/>
</dbReference>
<evidence type="ECO:0000313" key="5">
    <source>
        <dbReference type="EMBL" id="EAR53092.1"/>
    </source>
</evidence>
<name>Q2CJP7_OCEGH</name>
<keyword evidence="2" id="KW-0808">Transferase</keyword>
<organism evidence="5 6">
    <name type="scientific">Oceanicola granulosus (strain ATCC BAA-861 / DSM 15982 / KCTC 12143 / HTCC2516)</name>
    <dbReference type="NCBI Taxonomy" id="314256"/>
    <lineage>
        <taxon>Bacteria</taxon>
        <taxon>Pseudomonadati</taxon>
        <taxon>Pseudomonadota</taxon>
        <taxon>Alphaproteobacteria</taxon>
        <taxon>Rhodobacterales</taxon>
        <taxon>Roseobacteraceae</taxon>
        <taxon>Oceanicola</taxon>
    </lineage>
</organism>
<dbReference type="HOGENOM" id="CLU_092062_0_0_5"/>
<dbReference type="EMBL" id="AAOT01000001">
    <property type="protein sequence ID" value="EAR53092.1"/>
    <property type="molecule type" value="Genomic_DNA"/>
</dbReference>
<dbReference type="InterPro" id="IPR029063">
    <property type="entry name" value="SAM-dependent_MTases_sf"/>
</dbReference>
<keyword evidence="3" id="KW-0949">S-adenosyl-L-methionine</keyword>
<dbReference type="RefSeq" id="WP_007255826.1">
    <property type="nucleotide sequence ID" value="NZ_CH724107.1"/>
</dbReference>
<dbReference type="GO" id="GO:0032259">
    <property type="term" value="P:methylation"/>
    <property type="evidence" value="ECO:0007669"/>
    <property type="project" value="UniProtKB-KW"/>
</dbReference>
<sequence>MRGDVLGVYAANAAKLQAKFDRLSAEDVLGGVIDHLPPAPARVLDIGAGSGRDAAWFAARGDRVTAAEPVAEFREILAARLPGAEVVDAGLPGLDGLVGPYDLILANAVWHHLAPGERAAGLARMADLLAPGGSIALALRHGPAGHDGMVHAMDADDEIARAGEAGLRLCHRGPGMAEEAGISWTWLVLESDQ</sequence>
<dbReference type="eggNOG" id="COG0500">
    <property type="taxonomic scope" value="Bacteria"/>
</dbReference>
<accession>Q2CJP7</accession>
<evidence type="ECO:0000259" key="4">
    <source>
        <dbReference type="Pfam" id="PF13649"/>
    </source>
</evidence>
<evidence type="ECO:0000313" key="6">
    <source>
        <dbReference type="Proteomes" id="UP000003635"/>
    </source>
</evidence>
<evidence type="ECO:0000256" key="2">
    <source>
        <dbReference type="ARBA" id="ARBA00022679"/>
    </source>
</evidence>
<dbReference type="OrthoDB" id="7348755at2"/>
<evidence type="ECO:0000256" key="3">
    <source>
        <dbReference type="ARBA" id="ARBA00022691"/>
    </source>
</evidence>
<comment type="caution">
    <text evidence="5">The sequence shown here is derived from an EMBL/GenBank/DDBJ whole genome shotgun (WGS) entry which is preliminary data.</text>
</comment>
<keyword evidence="1" id="KW-0489">Methyltransferase</keyword>
<dbReference type="CDD" id="cd02440">
    <property type="entry name" value="AdoMet_MTases"/>
    <property type="match status" value="1"/>
</dbReference>
<dbReference type="STRING" id="314256.OG2516_11531"/>
<gene>
    <name evidence="5" type="ORF">OG2516_11531</name>
</gene>
<dbReference type="Gene3D" id="3.40.50.150">
    <property type="entry name" value="Vaccinia Virus protein VP39"/>
    <property type="match status" value="1"/>
</dbReference>
<dbReference type="Pfam" id="PF13649">
    <property type="entry name" value="Methyltransf_25"/>
    <property type="match status" value="1"/>
</dbReference>
<dbReference type="Proteomes" id="UP000003635">
    <property type="component" value="Unassembled WGS sequence"/>
</dbReference>
<dbReference type="GO" id="GO:0008168">
    <property type="term" value="F:methyltransferase activity"/>
    <property type="evidence" value="ECO:0007669"/>
    <property type="project" value="UniProtKB-KW"/>
</dbReference>
<dbReference type="SUPFAM" id="SSF53335">
    <property type="entry name" value="S-adenosyl-L-methionine-dependent methyltransferases"/>
    <property type="match status" value="1"/>
</dbReference>
<proteinExistence type="predicted"/>
<dbReference type="PANTHER" id="PTHR43464:SF19">
    <property type="entry name" value="UBIQUINONE BIOSYNTHESIS O-METHYLTRANSFERASE, MITOCHONDRIAL"/>
    <property type="match status" value="1"/>
</dbReference>
<dbReference type="InterPro" id="IPR041698">
    <property type="entry name" value="Methyltransf_25"/>
</dbReference>
<dbReference type="AlphaFoldDB" id="Q2CJP7"/>
<feature type="domain" description="Methyltransferase" evidence="4">
    <location>
        <begin position="43"/>
        <end position="133"/>
    </location>
</feature>
<keyword evidence="6" id="KW-1185">Reference proteome</keyword>